<organism evidence="1 2">
    <name type="scientific">Spirosoma endbachense</name>
    <dbReference type="NCBI Taxonomy" id="2666025"/>
    <lineage>
        <taxon>Bacteria</taxon>
        <taxon>Pseudomonadati</taxon>
        <taxon>Bacteroidota</taxon>
        <taxon>Cytophagia</taxon>
        <taxon>Cytophagales</taxon>
        <taxon>Cytophagaceae</taxon>
        <taxon>Spirosoma</taxon>
    </lineage>
</organism>
<dbReference type="EMBL" id="CP045997">
    <property type="protein sequence ID" value="QHV95555.1"/>
    <property type="molecule type" value="Genomic_DNA"/>
</dbReference>
<proteinExistence type="predicted"/>
<dbReference type="AlphaFoldDB" id="A0A6P1VS85"/>
<protein>
    <submittedName>
        <fullName evidence="1">Uncharacterized protein</fullName>
    </submittedName>
</protein>
<dbReference type="Proteomes" id="UP000464577">
    <property type="component" value="Chromosome"/>
</dbReference>
<keyword evidence="2" id="KW-1185">Reference proteome</keyword>
<accession>A0A6P1VS85</accession>
<evidence type="ECO:0000313" key="1">
    <source>
        <dbReference type="EMBL" id="QHV95555.1"/>
    </source>
</evidence>
<gene>
    <name evidence="1" type="ORF">GJR95_11320</name>
</gene>
<sequence length="51" mass="5951">MARGFAKVLYNSVSKRTNPINLLSQIDRIEFYNTKQTRESLLIGRKVGFYL</sequence>
<dbReference type="RefSeq" id="WP_162385967.1">
    <property type="nucleotide sequence ID" value="NZ_CP045997.1"/>
</dbReference>
<reference evidence="1 2" key="1">
    <citation type="submission" date="2019-11" db="EMBL/GenBank/DDBJ databases">
        <title>Spirosoma endbachense sp. nov., isolated from a natural salt meadow.</title>
        <authorList>
            <person name="Rojas J."/>
            <person name="Ambika Manirajan B."/>
            <person name="Ratering S."/>
            <person name="Suarez C."/>
            <person name="Geissler-Plaum R."/>
            <person name="Schnell S."/>
        </authorList>
    </citation>
    <scope>NUCLEOTIDE SEQUENCE [LARGE SCALE GENOMIC DNA]</scope>
    <source>
        <strain evidence="1 2">I-24</strain>
    </source>
</reference>
<name>A0A6P1VS85_9BACT</name>
<dbReference type="KEGG" id="senf:GJR95_11320"/>
<evidence type="ECO:0000313" key="2">
    <source>
        <dbReference type="Proteomes" id="UP000464577"/>
    </source>
</evidence>